<reference evidence="2" key="2">
    <citation type="submission" date="2024-04" db="UniProtKB">
        <authorList>
            <consortium name="Ensembl"/>
        </authorList>
    </citation>
    <scope>IDENTIFICATION</scope>
</reference>
<dbReference type="STRING" id="69293.ENSGACP00000016070"/>
<dbReference type="AlphaFoldDB" id="G3PEP6"/>
<dbReference type="Ensembl" id="ENSGACT00000016101.1">
    <property type="protein sequence ID" value="ENSGACP00000016070.1"/>
    <property type="gene ID" value="ENSGACG00000012148.1"/>
</dbReference>
<accession>G3PEP6</accession>
<dbReference type="Bgee" id="ENSGACG00000012148">
    <property type="expression patterns" value="Expressed in mesonephros and 4 other cell types or tissues"/>
</dbReference>
<name>G3PEP6_GASAC</name>
<organism evidence="2">
    <name type="scientific">Gasterosteus aculeatus</name>
    <name type="common">Three-spined stickleback</name>
    <dbReference type="NCBI Taxonomy" id="69293"/>
    <lineage>
        <taxon>Eukaryota</taxon>
        <taxon>Metazoa</taxon>
        <taxon>Chordata</taxon>
        <taxon>Craniata</taxon>
        <taxon>Vertebrata</taxon>
        <taxon>Euteleostomi</taxon>
        <taxon>Actinopterygii</taxon>
        <taxon>Neopterygii</taxon>
        <taxon>Teleostei</taxon>
        <taxon>Neoteleostei</taxon>
        <taxon>Acanthomorphata</taxon>
        <taxon>Eupercaria</taxon>
        <taxon>Perciformes</taxon>
        <taxon>Cottioidei</taxon>
        <taxon>Gasterosteales</taxon>
        <taxon>Gasterosteidae</taxon>
        <taxon>Gasterosteus</taxon>
    </lineage>
</organism>
<evidence type="ECO:0000313" key="2">
    <source>
        <dbReference type="Ensembl" id="ENSGACP00000016070.1"/>
    </source>
</evidence>
<feature type="compositionally biased region" description="Polar residues" evidence="1">
    <location>
        <begin position="7"/>
        <end position="18"/>
    </location>
</feature>
<protein>
    <submittedName>
        <fullName evidence="2">Uncharacterized protein</fullName>
    </submittedName>
</protein>
<sequence length="148" mass="16235">MVAAVETAQTQRPGTAQQRSRKEGLAGISLEEQNILFSLDRLNQRLHRVREHVGSDAGSCGLALIDAPCVSMNFVSDSLLQTGFYCSALLLFSDRGSESHKPSEASCIKQPLSVPEETLTLGTWSRVVVCPVRALQLSDWDHNHFIAQ</sequence>
<evidence type="ECO:0000256" key="1">
    <source>
        <dbReference type="SAM" id="MobiDB-lite"/>
    </source>
</evidence>
<reference evidence="2" key="1">
    <citation type="submission" date="2006-01" db="EMBL/GenBank/DDBJ databases">
        <authorList>
            <person name="Lindblad-Toh K."/>
            <person name="Mauceli E."/>
            <person name="Grabherr M."/>
            <person name="Chang J.L."/>
            <person name="Lander E.S."/>
        </authorList>
    </citation>
    <scope>NUCLEOTIDE SEQUENCE [LARGE SCALE GENOMIC DNA]</scope>
</reference>
<proteinExistence type="predicted"/>
<dbReference type="InParanoid" id="G3PEP6"/>
<feature type="region of interest" description="Disordered" evidence="1">
    <location>
        <begin position="1"/>
        <end position="23"/>
    </location>
</feature>